<dbReference type="AlphaFoldDB" id="A0A5C6FJN5"/>
<accession>A0A5C6FJN5</accession>
<dbReference type="EMBL" id="SJPW01000001">
    <property type="protein sequence ID" value="TWU59944.1"/>
    <property type="molecule type" value="Genomic_DNA"/>
</dbReference>
<dbReference type="Proteomes" id="UP000318288">
    <property type="component" value="Unassembled WGS sequence"/>
</dbReference>
<keyword evidence="2" id="KW-1185">Reference proteome</keyword>
<name>A0A5C6FJN5_9BACT</name>
<evidence type="ECO:0000313" key="1">
    <source>
        <dbReference type="EMBL" id="TWU59944.1"/>
    </source>
</evidence>
<comment type="caution">
    <text evidence="1">The sequence shown here is derived from an EMBL/GenBank/DDBJ whole genome shotgun (WGS) entry which is preliminary data.</text>
</comment>
<organism evidence="1 2">
    <name type="scientific">Rubripirellula tenax</name>
    <dbReference type="NCBI Taxonomy" id="2528015"/>
    <lineage>
        <taxon>Bacteria</taxon>
        <taxon>Pseudomonadati</taxon>
        <taxon>Planctomycetota</taxon>
        <taxon>Planctomycetia</taxon>
        <taxon>Pirellulales</taxon>
        <taxon>Pirellulaceae</taxon>
        <taxon>Rubripirellula</taxon>
    </lineage>
</organism>
<evidence type="ECO:0000313" key="2">
    <source>
        <dbReference type="Proteomes" id="UP000318288"/>
    </source>
</evidence>
<gene>
    <name evidence="1" type="ORF">Poly51_02170</name>
</gene>
<protein>
    <submittedName>
        <fullName evidence="1">Uncharacterized protein</fullName>
    </submittedName>
</protein>
<proteinExistence type="predicted"/>
<reference evidence="1 2" key="1">
    <citation type="submission" date="2019-02" db="EMBL/GenBank/DDBJ databases">
        <title>Deep-cultivation of Planctomycetes and their phenomic and genomic characterization uncovers novel biology.</title>
        <authorList>
            <person name="Wiegand S."/>
            <person name="Jogler M."/>
            <person name="Boedeker C."/>
            <person name="Pinto D."/>
            <person name="Vollmers J."/>
            <person name="Rivas-Marin E."/>
            <person name="Kohn T."/>
            <person name="Peeters S.H."/>
            <person name="Heuer A."/>
            <person name="Rast P."/>
            <person name="Oberbeckmann S."/>
            <person name="Bunk B."/>
            <person name="Jeske O."/>
            <person name="Meyerdierks A."/>
            <person name="Storesund J.E."/>
            <person name="Kallscheuer N."/>
            <person name="Luecker S."/>
            <person name="Lage O.M."/>
            <person name="Pohl T."/>
            <person name="Merkel B.J."/>
            <person name="Hornburger P."/>
            <person name="Mueller R.-W."/>
            <person name="Bruemmer F."/>
            <person name="Labrenz M."/>
            <person name="Spormann A.M."/>
            <person name="Op Den Camp H."/>
            <person name="Overmann J."/>
            <person name="Amann R."/>
            <person name="Jetten M.S.M."/>
            <person name="Mascher T."/>
            <person name="Medema M.H."/>
            <person name="Devos D.P."/>
            <person name="Kaster A.-K."/>
            <person name="Ovreas L."/>
            <person name="Rohde M."/>
            <person name="Galperin M.Y."/>
            <person name="Jogler C."/>
        </authorList>
    </citation>
    <scope>NUCLEOTIDE SEQUENCE [LARGE SCALE GENOMIC DNA]</scope>
    <source>
        <strain evidence="1 2">Poly51</strain>
    </source>
</reference>
<sequence length="195" mass="22468">MNCTQHAKLMDAQRFRLRSQRVCTRRVSPSRDCWPTSVSSQRRYHFISRVRRLGVPCHLRTCGPLQFLPVCGSSVAAHPTRQRRIQTCLGYSDRSFTLLTRCNYDFAAEHAGWYTDAGVARARHWGCTLGRVCLRVRVPAETRVTIACTGVREPADLKWKILRAYPVTRIVTRLKRLPILNVESLPHSNNLRHCR</sequence>